<dbReference type="GO" id="GO:0005988">
    <property type="term" value="P:lactose metabolic process"/>
    <property type="evidence" value="ECO:0007669"/>
    <property type="project" value="UniProtKB-KW"/>
</dbReference>
<dbReference type="Pfam" id="PF02502">
    <property type="entry name" value="LacAB_rpiB"/>
    <property type="match status" value="1"/>
</dbReference>
<dbReference type="InterPro" id="IPR036569">
    <property type="entry name" value="RpiB_LacA_LacB_sf"/>
</dbReference>
<protein>
    <submittedName>
        <fullName evidence="4">Galactose-6-phosphate isomerase lacA subunit</fullName>
    </submittedName>
</protein>
<dbReference type="STRING" id="1121025.SAMN02745249_00703"/>
<comment type="similarity">
    <text evidence="1">Belongs to the LacAB/RpiB family.</text>
</comment>
<keyword evidence="2" id="KW-0423">Lactose metabolism</keyword>
<dbReference type="PIRSF" id="PIRSF005384">
    <property type="entry name" value="RpiB_LacA_B"/>
    <property type="match status" value="1"/>
</dbReference>
<evidence type="ECO:0000313" key="4">
    <source>
        <dbReference type="EMBL" id="SHE56799.1"/>
    </source>
</evidence>
<dbReference type="GO" id="GO:0019316">
    <property type="term" value="P:D-allose catabolic process"/>
    <property type="evidence" value="ECO:0007669"/>
    <property type="project" value="TreeGrafter"/>
</dbReference>
<sequence>MKVYLTADKDGQELKKTLVTYLTDENYDVEDLTETPADDFVDSANLLVQKLMEDKDGLGIAVDAYGAGSFMAANKHKEIVVAEVSEEWSGHMTRRHNNARIITLGSQIVGTELAKSVAKAFVTADYDGGRHQIRVDMLNAMC</sequence>
<dbReference type="RefSeq" id="WP_073296501.1">
    <property type="nucleotide sequence ID" value="NZ_FQUF01000008.1"/>
</dbReference>
<evidence type="ECO:0000256" key="3">
    <source>
        <dbReference type="ARBA" id="ARBA00023235"/>
    </source>
</evidence>
<dbReference type="InterPro" id="IPR003500">
    <property type="entry name" value="RpiB_LacA_LacB"/>
</dbReference>
<dbReference type="GO" id="GO:0009052">
    <property type="term" value="P:pentose-phosphate shunt, non-oxidative branch"/>
    <property type="evidence" value="ECO:0007669"/>
    <property type="project" value="TreeGrafter"/>
</dbReference>
<dbReference type="PANTHER" id="PTHR30345">
    <property type="entry name" value="RIBOSE-5-PHOSPHATE ISOMERASE B"/>
    <property type="match status" value="1"/>
</dbReference>
<evidence type="ECO:0000256" key="2">
    <source>
        <dbReference type="ARBA" id="ARBA00022736"/>
    </source>
</evidence>
<evidence type="ECO:0000313" key="5">
    <source>
        <dbReference type="Proteomes" id="UP000184128"/>
    </source>
</evidence>
<name>A0A1M4UJC4_9LACT</name>
<dbReference type="PANTHER" id="PTHR30345:SF5">
    <property type="entry name" value="GALACTOSE-6-PHOSPHATE ISOMERASE SUBUNIT LACA"/>
    <property type="match status" value="1"/>
</dbReference>
<organism evidence="4 5">
    <name type="scientific">Atopostipes suicloacalis DSM 15692</name>
    <dbReference type="NCBI Taxonomy" id="1121025"/>
    <lineage>
        <taxon>Bacteria</taxon>
        <taxon>Bacillati</taxon>
        <taxon>Bacillota</taxon>
        <taxon>Bacilli</taxon>
        <taxon>Lactobacillales</taxon>
        <taxon>Carnobacteriaceae</taxon>
        <taxon>Atopostipes</taxon>
    </lineage>
</organism>
<dbReference type="AlphaFoldDB" id="A0A1M4UJC4"/>
<accession>A0A1M4UJC4</accession>
<dbReference type="GO" id="GO:0004751">
    <property type="term" value="F:ribose-5-phosphate isomerase activity"/>
    <property type="evidence" value="ECO:0007669"/>
    <property type="project" value="TreeGrafter"/>
</dbReference>
<dbReference type="NCBIfam" id="TIGR00689">
    <property type="entry name" value="rpiB_lacA_lacB"/>
    <property type="match status" value="1"/>
</dbReference>
<dbReference type="Gene3D" id="3.40.1400.10">
    <property type="entry name" value="Sugar-phosphate isomerase, RpiB/LacA/LacB"/>
    <property type="match status" value="1"/>
</dbReference>
<evidence type="ECO:0000256" key="1">
    <source>
        <dbReference type="ARBA" id="ARBA00008754"/>
    </source>
</evidence>
<gene>
    <name evidence="4" type="ORF">SAMN02745249_00703</name>
</gene>
<dbReference type="SUPFAM" id="SSF89623">
    <property type="entry name" value="Ribose/Galactose isomerase RpiB/AlsB"/>
    <property type="match status" value="1"/>
</dbReference>
<dbReference type="Proteomes" id="UP000184128">
    <property type="component" value="Unassembled WGS sequence"/>
</dbReference>
<keyword evidence="5" id="KW-1185">Reference proteome</keyword>
<dbReference type="OrthoDB" id="1778624at2"/>
<dbReference type="EMBL" id="FQUF01000008">
    <property type="protein sequence ID" value="SHE56799.1"/>
    <property type="molecule type" value="Genomic_DNA"/>
</dbReference>
<keyword evidence="3 4" id="KW-0413">Isomerase</keyword>
<reference evidence="4 5" key="1">
    <citation type="submission" date="2016-11" db="EMBL/GenBank/DDBJ databases">
        <authorList>
            <person name="Jaros S."/>
            <person name="Januszkiewicz K."/>
            <person name="Wedrychowicz H."/>
        </authorList>
    </citation>
    <scope>NUCLEOTIDE SEQUENCE [LARGE SCALE GENOMIC DNA]</scope>
    <source>
        <strain evidence="4 5">DSM 15692</strain>
    </source>
</reference>
<proteinExistence type="inferred from homology"/>
<dbReference type="NCBIfam" id="NF006380">
    <property type="entry name" value="PRK08621.1"/>
    <property type="match status" value="1"/>
</dbReference>